<keyword evidence="7 9" id="KW-0472">Membrane</keyword>
<dbReference type="RefSeq" id="WP_124086771.1">
    <property type="nucleotide sequence ID" value="NZ_UXAW01000068.1"/>
</dbReference>
<dbReference type="GO" id="GO:0005886">
    <property type="term" value="C:plasma membrane"/>
    <property type="evidence" value="ECO:0007669"/>
    <property type="project" value="UniProtKB-SubCell"/>
</dbReference>
<keyword evidence="5 9" id="KW-0812">Transmembrane</keyword>
<gene>
    <name evidence="11" type="ORF">XINFAN_02099</name>
</gene>
<feature type="transmembrane region" description="Helical" evidence="9">
    <location>
        <begin position="92"/>
        <end position="113"/>
    </location>
</feature>
<evidence type="ECO:0000256" key="6">
    <source>
        <dbReference type="ARBA" id="ARBA00022989"/>
    </source>
</evidence>
<name>A0A3P5XKY3_9RHOB</name>
<dbReference type="OrthoDB" id="9794346at2"/>
<accession>A0A3P5XKY3</accession>
<evidence type="ECO:0000256" key="3">
    <source>
        <dbReference type="ARBA" id="ARBA00022475"/>
    </source>
</evidence>
<dbReference type="AlphaFoldDB" id="A0A3P5XKY3"/>
<dbReference type="Proteomes" id="UP000277498">
    <property type="component" value="Unassembled WGS sequence"/>
</dbReference>
<keyword evidence="12" id="KW-1185">Reference proteome</keyword>
<evidence type="ECO:0000256" key="9">
    <source>
        <dbReference type="RuleBase" id="RU369079"/>
    </source>
</evidence>
<dbReference type="PANTHER" id="PTHR35011:SF4">
    <property type="entry name" value="SLL1102 PROTEIN"/>
    <property type="match status" value="1"/>
</dbReference>
<feature type="domain" description="Tripartite ATP-independent periplasmic transporters DctQ component" evidence="10">
    <location>
        <begin position="30"/>
        <end position="161"/>
    </location>
</feature>
<evidence type="ECO:0000256" key="5">
    <source>
        <dbReference type="ARBA" id="ARBA00022692"/>
    </source>
</evidence>
<evidence type="ECO:0000313" key="11">
    <source>
        <dbReference type="EMBL" id="VDC28363.1"/>
    </source>
</evidence>
<feature type="transmembrane region" description="Helical" evidence="9">
    <location>
        <begin position="133"/>
        <end position="157"/>
    </location>
</feature>
<dbReference type="GO" id="GO:0022857">
    <property type="term" value="F:transmembrane transporter activity"/>
    <property type="evidence" value="ECO:0007669"/>
    <property type="project" value="UniProtKB-UniRule"/>
</dbReference>
<evidence type="ECO:0000256" key="8">
    <source>
        <dbReference type="ARBA" id="ARBA00038436"/>
    </source>
</evidence>
<feature type="transmembrane region" description="Helical" evidence="9">
    <location>
        <begin position="59"/>
        <end position="80"/>
    </location>
</feature>
<keyword evidence="4 9" id="KW-0997">Cell inner membrane</keyword>
<sequence>MPRFLVMFVRITEAVNYRVGRIAMYLIFVLAAVLMWSVISKAFFRPALWTQEMAQFTMVGYFVLGGAYSLILGANVRMDLLYGRWSPKTQAAVDIVTIFALIFFLATILWGGIESTAYAFEVGERSRTVWRPYMAPIKIVICTGVFLMLLQSVCFLIRDIATLRGERI</sequence>
<dbReference type="InterPro" id="IPR007387">
    <property type="entry name" value="TRAP_DctQ"/>
</dbReference>
<dbReference type="Pfam" id="PF04290">
    <property type="entry name" value="DctQ"/>
    <property type="match status" value="1"/>
</dbReference>
<protein>
    <recommendedName>
        <fullName evidence="9">TRAP transporter small permease protein</fullName>
    </recommendedName>
</protein>
<dbReference type="InterPro" id="IPR055348">
    <property type="entry name" value="DctQ"/>
</dbReference>
<comment type="subcellular location">
    <subcellularLocation>
        <location evidence="1 9">Cell inner membrane</location>
        <topology evidence="1 9">Multi-pass membrane protein</topology>
    </subcellularLocation>
</comment>
<keyword evidence="3" id="KW-1003">Cell membrane</keyword>
<feature type="transmembrane region" description="Helical" evidence="9">
    <location>
        <begin position="21"/>
        <end position="39"/>
    </location>
</feature>
<dbReference type="PANTHER" id="PTHR35011">
    <property type="entry name" value="2,3-DIKETO-L-GULONATE TRAP TRANSPORTER SMALL PERMEASE PROTEIN YIAM"/>
    <property type="match status" value="1"/>
</dbReference>
<evidence type="ECO:0000259" key="10">
    <source>
        <dbReference type="Pfam" id="PF04290"/>
    </source>
</evidence>
<organism evidence="11 12">
    <name type="scientific">Pseudogemmobacter humi</name>
    <dbReference type="NCBI Taxonomy" id="2483812"/>
    <lineage>
        <taxon>Bacteria</taxon>
        <taxon>Pseudomonadati</taxon>
        <taxon>Pseudomonadota</taxon>
        <taxon>Alphaproteobacteria</taxon>
        <taxon>Rhodobacterales</taxon>
        <taxon>Paracoccaceae</taxon>
        <taxon>Pseudogemmobacter</taxon>
    </lineage>
</organism>
<evidence type="ECO:0000256" key="2">
    <source>
        <dbReference type="ARBA" id="ARBA00022448"/>
    </source>
</evidence>
<comment type="function">
    <text evidence="9">Part of the tripartite ATP-independent periplasmic (TRAP) transport system.</text>
</comment>
<keyword evidence="6 9" id="KW-1133">Transmembrane helix</keyword>
<keyword evidence="2 9" id="KW-0813">Transport</keyword>
<evidence type="ECO:0000256" key="4">
    <source>
        <dbReference type="ARBA" id="ARBA00022519"/>
    </source>
</evidence>
<dbReference type="EMBL" id="UXAW01000068">
    <property type="protein sequence ID" value="VDC28363.1"/>
    <property type="molecule type" value="Genomic_DNA"/>
</dbReference>
<proteinExistence type="inferred from homology"/>
<evidence type="ECO:0000256" key="1">
    <source>
        <dbReference type="ARBA" id="ARBA00004429"/>
    </source>
</evidence>
<comment type="subunit">
    <text evidence="9">The complex comprises the extracytoplasmic solute receptor protein and the two transmembrane proteins.</text>
</comment>
<reference evidence="11 12" key="1">
    <citation type="submission" date="2018-11" db="EMBL/GenBank/DDBJ databases">
        <authorList>
            <person name="Criscuolo A."/>
        </authorList>
    </citation>
    <scope>NUCLEOTIDE SEQUENCE [LARGE SCALE GENOMIC DNA]</scope>
    <source>
        <strain evidence="11">ACIP111625</strain>
    </source>
</reference>
<comment type="similarity">
    <text evidence="8 9">Belongs to the TRAP transporter small permease family.</text>
</comment>
<evidence type="ECO:0000256" key="7">
    <source>
        <dbReference type="ARBA" id="ARBA00023136"/>
    </source>
</evidence>
<evidence type="ECO:0000313" key="12">
    <source>
        <dbReference type="Proteomes" id="UP000277498"/>
    </source>
</evidence>